<feature type="domain" description="FAD-binding FR-type" evidence="10">
    <location>
        <begin position="13"/>
        <end position="116"/>
    </location>
</feature>
<dbReference type="PANTHER" id="PTHR47354:SF8">
    <property type="entry name" value="1,2-PHENYLACETYL-COA EPOXIDASE, SUBUNIT E"/>
    <property type="match status" value="1"/>
</dbReference>
<dbReference type="SUPFAM" id="SSF52343">
    <property type="entry name" value="Ferredoxin reductase-like, C-terminal NADP-linked domain"/>
    <property type="match status" value="1"/>
</dbReference>
<feature type="domain" description="2Fe-2S ferredoxin-type" evidence="9">
    <location>
        <begin position="272"/>
        <end position="361"/>
    </location>
</feature>
<dbReference type="GO" id="GO:0051537">
    <property type="term" value="F:2 iron, 2 sulfur cluster binding"/>
    <property type="evidence" value="ECO:0007669"/>
    <property type="project" value="UniProtKB-KW"/>
</dbReference>
<evidence type="ECO:0000256" key="3">
    <source>
        <dbReference type="ARBA" id="ARBA00022714"/>
    </source>
</evidence>
<dbReference type="GO" id="GO:0010124">
    <property type="term" value="P:phenylacetate catabolic process"/>
    <property type="evidence" value="ECO:0007669"/>
    <property type="project" value="InterPro"/>
</dbReference>
<dbReference type="AlphaFoldDB" id="A0A0J6WHG4"/>
<name>A0A0J6WHG4_9MYCO</name>
<dbReference type="InterPro" id="IPR017938">
    <property type="entry name" value="Riboflavin_synthase-like_b-brl"/>
</dbReference>
<dbReference type="InterPro" id="IPR036010">
    <property type="entry name" value="2Fe-2S_ferredoxin-like_sf"/>
</dbReference>
<dbReference type="InterPro" id="IPR006058">
    <property type="entry name" value="2Fe2S_fd_BS"/>
</dbReference>
<organism evidence="11 12">
    <name type="scientific">Mycolicibacterium obuense</name>
    <dbReference type="NCBI Taxonomy" id="1807"/>
    <lineage>
        <taxon>Bacteria</taxon>
        <taxon>Bacillati</taxon>
        <taxon>Actinomycetota</taxon>
        <taxon>Actinomycetes</taxon>
        <taxon>Mycobacteriales</taxon>
        <taxon>Mycobacteriaceae</taxon>
        <taxon>Mycolicibacterium</taxon>
    </lineage>
</organism>
<comment type="caution">
    <text evidence="11">The sequence shown here is derived from an EMBL/GenBank/DDBJ whole genome shotgun (WGS) entry which is preliminary data.</text>
</comment>
<keyword evidence="2" id="KW-0285">Flavoprotein</keyword>
<dbReference type="InterPro" id="IPR008333">
    <property type="entry name" value="Cbr1-like_FAD-bd_dom"/>
</dbReference>
<dbReference type="PRINTS" id="PR00410">
    <property type="entry name" value="PHEHYDRXLASE"/>
</dbReference>
<reference evidence="11 12" key="1">
    <citation type="journal article" date="2015" name="Genome Biol. Evol.">
        <title>Characterization of Three Mycobacterium spp. with Potential Use in Bioremediation by Genome Sequencing and Comparative Genomics.</title>
        <authorList>
            <person name="Das S."/>
            <person name="Pettersson B.M."/>
            <person name="Behra P.R."/>
            <person name="Ramesh M."/>
            <person name="Dasgupta S."/>
            <person name="Bhattacharya A."/>
            <person name="Kirsebom L.A."/>
        </authorList>
    </citation>
    <scope>NUCLEOTIDE SEQUENCE [LARGE SCALE GENOMIC DNA]</scope>
    <source>
        <strain evidence="11 12">DSM 44075</strain>
    </source>
</reference>
<dbReference type="Pfam" id="PF00111">
    <property type="entry name" value="Fer2"/>
    <property type="match status" value="1"/>
</dbReference>
<dbReference type="InterPro" id="IPR011884">
    <property type="entry name" value="PaaE"/>
</dbReference>
<evidence type="ECO:0000256" key="5">
    <source>
        <dbReference type="ARBA" id="ARBA00022827"/>
    </source>
</evidence>
<proteinExistence type="predicted"/>
<evidence type="ECO:0000313" key="11">
    <source>
        <dbReference type="EMBL" id="KMO81994.1"/>
    </source>
</evidence>
<dbReference type="PATRIC" id="fig|1807.14.peg.122"/>
<dbReference type="PANTHER" id="PTHR47354">
    <property type="entry name" value="NADH OXIDOREDUCTASE HCR"/>
    <property type="match status" value="1"/>
</dbReference>
<comment type="cofactor">
    <cofactor evidence="1">
        <name>FAD</name>
        <dbReference type="ChEBI" id="CHEBI:57692"/>
    </cofactor>
</comment>
<dbReference type="NCBIfam" id="TIGR02160">
    <property type="entry name" value="PA_CoA_Oxy5"/>
    <property type="match status" value="1"/>
</dbReference>
<dbReference type="EMBL" id="JYNU01000001">
    <property type="protein sequence ID" value="KMO81994.1"/>
    <property type="molecule type" value="Genomic_DNA"/>
</dbReference>
<dbReference type="Proteomes" id="UP000036313">
    <property type="component" value="Unassembled WGS sequence"/>
</dbReference>
<dbReference type="Pfam" id="PF00970">
    <property type="entry name" value="FAD_binding_6"/>
    <property type="match status" value="1"/>
</dbReference>
<dbReference type="Gene3D" id="3.10.20.30">
    <property type="match status" value="1"/>
</dbReference>
<keyword evidence="4" id="KW-0479">Metal-binding</keyword>
<evidence type="ECO:0000256" key="6">
    <source>
        <dbReference type="ARBA" id="ARBA00023002"/>
    </source>
</evidence>
<dbReference type="Gene3D" id="2.40.30.10">
    <property type="entry name" value="Translation factors"/>
    <property type="match status" value="1"/>
</dbReference>
<dbReference type="InterPro" id="IPR017927">
    <property type="entry name" value="FAD-bd_FR_type"/>
</dbReference>
<dbReference type="CDD" id="cd06214">
    <property type="entry name" value="PA_degradation_oxidoreductase_like"/>
    <property type="match status" value="1"/>
</dbReference>
<dbReference type="InterPro" id="IPR001433">
    <property type="entry name" value="OxRdtase_FAD/NAD-bd"/>
</dbReference>
<dbReference type="PROSITE" id="PS51085">
    <property type="entry name" value="2FE2S_FER_2"/>
    <property type="match status" value="1"/>
</dbReference>
<evidence type="ECO:0000256" key="4">
    <source>
        <dbReference type="ARBA" id="ARBA00022723"/>
    </source>
</evidence>
<evidence type="ECO:0000256" key="1">
    <source>
        <dbReference type="ARBA" id="ARBA00001974"/>
    </source>
</evidence>
<dbReference type="Gene3D" id="3.40.50.80">
    <property type="entry name" value="Nucleotide-binding domain of ferredoxin-NADP reductase (FNR) module"/>
    <property type="match status" value="1"/>
</dbReference>
<dbReference type="PROSITE" id="PS51384">
    <property type="entry name" value="FAD_FR"/>
    <property type="match status" value="1"/>
</dbReference>
<dbReference type="Pfam" id="PF00175">
    <property type="entry name" value="NAD_binding_1"/>
    <property type="match status" value="1"/>
</dbReference>
<dbReference type="GO" id="GO:0046872">
    <property type="term" value="F:metal ion binding"/>
    <property type="evidence" value="ECO:0007669"/>
    <property type="project" value="UniProtKB-KW"/>
</dbReference>
<evidence type="ECO:0000256" key="8">
    <source>
        <dbReference type="ARBA" id="ARBA00023014"/>
    </source>
</evidence>
<keyword evidence="5" id="KW-0274">FAD</keyword>
<sequence>MTETLTAATGNRQAFHSLTVAAVQRLTDDAVAVTLDVPPDLRELFAFRAGQSLTVRRTVDGVEHRRSYSICSPAGTRPRIGVREIPDGLFSSWLVRQVEVGDRVEVAPPTGSFRADPDEAGRHLCIAAGSGITPMLSIAATVLANPASHVTMVYGNRTTTSVMFAEELADLKDAHHHRFNMIHVLSREPRDVELFSGRLDADRLRALFTHAVPVTGVDHVWLCGPLGMLDAAREVLAEFGVPAQNVHFELFYVDAPPPQLVHADRVLDGVTSEVTVVLDGRASTTAMARDKTLLDSAQETRTDLPFACKGGVCGTCRAKVCSGEVDMVRNYALEPEEVADDFILTCQTFPVSAAVTVDFDA</sequence>
<keyword evidence="6 11" id="KW-0560">Oxidoreductase</keyword>
<evidence type="ECO:0000256" key="7">
    <source>
        <dbReference type="ARBA" id="ARBA00023004"/>
    </source>
</evidence>
<dbReference type="CDD" id="cd00207">
    <property type="entry name" value="fer2"/>
    <property type="match status" value="1"/>
</dbReference>
<evidence type="ECO:0000256" key="2">
    <source>
        <dbReference type="ARBA" id="ARBA00022630"/>
    </source>
</evidence>
<dbReference type="InterPro" id="IPR050415">
    <property type="entry name" value="MRET"/>
</dbReference>
<keyword evidence="7" id="KW-0408">Iron</keyword>
<dbReference type="InterPro" id="IPR012675">
    <property type="entry name" value="Beta-grasp_dom_sf"/>
</dbReference>
<dbReference type="InterPro" id="IPR039261">
    <property type="entry name" value="FNR_nucleotide-bd"/>
</dbReference>
<dbReference type="GO" id="GO:0016491">
    <property type="term" value="F:oxidoreductase activity"/>
    <property type="evidence" value="ECO:0007669"/>
    <property type="project" value="UniProtKB-KW"/>
</dbReference>
<dbReference type="InterPro" id="IPR001041">
    <property type="entry name" value="2Fe-2S_ferredoxin-type"/>
</dbReference>
<accession>A0A0J6WHG4</accession>
<keyword evidence="8" id="KW-0411">Iron-sulfur</keyword>
<dbReference type="EC" id="1.-.-.-" evidence="11"/>
<gene>
    <name evidence="11" type="primary">paaE</name>
    <name evidence="11" type="ORF">MOBUDSM44075_00116</name>
</gene>
<evidence type="ECO:0000313" key="12">
    <source>
        <dbReference type="Proteomes" id="UP000036313"/>
    </source>
</evidence>
<protein>
    <submittedName>
        <fullName evidence="11">1,2-phenylacetyl-CoA epoxidase, subunit E</fullName>
        <ecNumber evidence="11">1.-.-.-</ecNumber>
    </submittedName>
</protein>
<keyword evidence="3" id="KW-0001">2Fe-2S</keyword>
<dbReference type="GO" id="GO:0050660">
    <property type="term" value="F:flavin adenine dinucleotide binding"/>
    <property type="evidence" value="ECO:0007669"/>
    <property type="project" value="TreeGrafter"/>
</dbReference>
<dbReference type="PROSITE" id="PS00197">
    <property type="entry name" value="2FE2S_FER_1"/>
    <property type="match status" value="1"/>
</dbReference>
<dbReference type="SUPFAM" id="SSF63380">
    <property type="entry name" value="Riboflavin synthase domain-like"/>
    <property type="match status" value="1"/>
</dbReference>
<dbReference type="SUPFAM" id="SSF54292">
    <property type="entry name" value="2Fe-2S ferredoxin-like"/>
    <property type="match status" value="1"/>
</dbReference>
<evidence type="ECO:0000259" key="9">
    <source>
        <dbReference type="PROSITE" id="PS51085"/>
    </source>
</evidence>
<evidence type="ECO:0000259" key="10">
    <source>
        <dbReference type="PROSITE" id="PS51384"/>
    </source>
</evidence>
<dbReference type="RefSeq" id="WP_048421696.1">
    <property type="nucleotide sequence ID" value="NZ_JYNU01000001.1"/>
</dbReference>